<dbReference type="PANTHER" id="PTHR38790">
    <property type="entry name" value="2EXR DOMAIN-CONTAINING PROTEIN-RELATED"/>
    <property type="match status" value="1"/>
</dbReference>
<accession>A0A6A5WP70</accession>
<dbReference type="PANTHER" id="PTHR38790:SF4">
    <property type="entry name" value="2EXR DOMAIN-CONTAINING PROTEIN"/>
    <property type="match status" value="1"/>
</dbReference>
<dbReference type="AlphaFoldDB" id="A0A6A5WP70"/>
<dbReference type="EMBL" id="ML977586">
    <property type="protein sequence ID" value="KAF2000865.1"/>
    <property type="molecule type" value="Genomic_DNA"/>
</dbReference>
<feature type="region of interest" description="Disordered" evidence="1">
    <location>
        <begin position="1"/>
        <end position="32"/>
    </location>
</feature>
<evidence type="ECO:0000313" key="3">
    <source>
        <dbReference type="EMBL" id="KAF2000865.1"/>
    </source>
</evidence>
<dbReference type="Proteomes" id="UP000799779">
    <property type="component" value="Unassembled WGS sequence"/>
</dbReference>
<name>A0A6A5WP70_9PLEO</name>
<reference evidence="3" key="1">
    <citation type="journal article" date="2020" name="Stud. Mycol.">
        <title>101 Dothideomycetes genomes: a test case for predicting lifestyles and emergence of pathogens.</title>
        <authorList>
            <person name="Haridas S."/>
            <person name="Albert R."/>
            <person name="Binder M."/>
            <person name="Bloem J."/>
            <person name="Labutti K."/>
            <person name="Salamov A."/>
            <person name="Andreopoulos B."/>
            <person name="Baker S."/>
            <person name="Barry K."/>
            <person name="Bills G."/>
            <person name="Bluhm B."/>
            <person name="Cannon C."/>
            <person name="Castanera R."/>
            <person name="Culley D."/>
            <person name="Daum C."/>
            <person name="Ezra D."/>
            <person name="Gonzalez J."/>
            <person name="Henrissat B."/>
            <person name="Kuo A."/>
            <person name="Liang C."/>
            <person name="Lipzen A."/>
            <person name="Lutzoni F."/>
            <person name="Magnuson J."/>
            <person name="Mondo S."/>
            <person name="Nolan M."/>
            <person name="Ohm R."/>
            <person name="Pangilinan J."/>
            <person name="Park H.-J."/>
            <person name="Ramirez L."/>
            <person name="Alfaro M."/>
            <person name="Sun H."/>
            <person name="Tritt A."/>
            <person name="Yoshinaga Y."/>
            <person name="Zwiers L.-H."/>
            <person name="Turgeon B."/>
            <person name="Goodwin S."/>
            <person name="Spatafora J."/>
            <person name="Crous P."/>
            <person name="Grigoriev I."/>
        </authorList>
    </citation>
    <scope>NUCLEOTIDE SEQUENCE</scope>
    <source>
        <strain evidence="3">CBS 123094</strain>
    </source>
</reference>
<protein>
    <recommendedName>
        <fullName evidence="2">DUF7730 domain-containing protein</fullName>
    </recommendedName>
</protein>
<proteinExistence type="predicted"/>
<feature type="domain" description="DUF7730" evidence="2">
    <location>
        <begin position="41"/>
        <end position="174"/>
    </location>
</feature>
<evidence type="ECO:0000259" key="2">
    <source>
        <dbReference type="Pfam" id="PF24864"/>
    </source>
</evidence>
<sequence>MSKRKALASEAPKSRAQRPRLQPQPSTSPAQHVIGRNSAISLLLRLPAELRNEIWRYAYGDLTVHVRSSGQGRPKYYVCRSAHSMLDYYHMSLEGSSPDSRFRWNQEALNIPGLFSCCPREKELTRFTLPLVSKQYWCEASAIFLESVTFDFKFPRTFSMFMESSQISIPRIQNLAFEITVGFGPRWPAALTCKAIGKFRDLQGVQLRLSVSVVGPLGFPSDGIQFKRLTVPFQQWQLDAEKTGVLVFNRWEMPWPGRPSNLRAMAEKYRKGVLDHRARRKSRRRGKGED</sequence>
<organism evidence="3 4">
    <name type="scientific">Amniculicola lignicola CBS 123094</name>
    <dbReference type="NCBI Taxonomy" id="1392246"/>
    <lineage>
        <taxon>Eukaryota</taxon>
        <taxon>Fungi</taxon>
        <taxon>Dikarya</taxon>
        <taxon>Ascomycota</taxon>
        <taxon>Pezizomycotina</taxon>
        <taxon>Dothideomycetes</taxon>
        <taxon>Pleosporomycetidae</taxon>
        <taxon>Pleosporales</taxon>
        <taxon>Amniculicolaceae</taxon>
        <taxon>Amniculicola</taxon>
    </lineage>
</organism>
<dbReference type="InterPro" id="IPR056632">
    <property type="entry name" value="DUF7730"/>
</dbReference>
<keyword evidence="4" id="KW-1185">Reference proteome</keyword>
<dbReference type="OrthoDB" id="5413827at2759"/>
<gene>
    <name evidence="3" type="ORF">P154DRAFT_522146</name>
</gene>
<evidence type="ECO:0000313" key="4">
    <source>
        <dbReference type="Proteomes" id="UP000799779"/>
    </source>
</evidence>
<evidence type="ECO:0000256" key="1">
    <source>
        <dbReference type="SAM" id="MobiDB-lite"/>
    </source>
</evidence>
<dbReference type="Pfam" id="PF24864">
    <property type="entry name" value="DUF7730"/>
    <property type="match status" value="1"/>
</dbReference>